<dbReference type="InterPro" id="IPR050490">
    <property type="entry name" value="Bact_solute-bd_prot1"/>
</dbReference>
<proteinExistence type="predicted"/>
<dbReference type="STRING" id="626523.GCWU000342_02110"/>
<evidence type="ECO:0000313" key="1">
    <source>
        <dbReference type="EMBL" id="EEP27416.1"/>
    </source>
</evidence>
<dbReference type="Pfam" id="PF01547">
    <property type="entry name" value="SBP_bac_1"/>
    <property type="match status" value="1"/>
</dbReference>
<reference evidence="1" key="1">
    <citation type="submission" date="2009-04" db="EMBL/GenBank/DDBJ databases">
        <authorList>
            <person name="Weinstock G."/>
            <person name="Sodergren E."/>
            <person name="Clifton S."/>
            <person name="Fulton L."/>
            <person name="Fulton B."/>
            <person name="Courtney L."/>
            <person name="Fronick C."/>
            <person name="Harrison M."/>
            <person name="Strong C."/>
            <person name="Farmer C."/>
            <person name="Delahaunty K."/>
            <person name="Markovic C."/>
            <person name="Hall O."/>
            <person name="Minx P."/>
            <person name="Tomlinson C."/>
            <person name="Mitreva M."/>
            <person name="Nelson J."/>
            <person name="Hou S."/>
            <person name="Wollam A."/>
            <person name="Pepin K.H."/>
            <person name="Johnson M."/>
            <person name="Bhonagiri V."/>
            <person name="Nash W.E."/>
            <person name="Warren W."/>
            <person name="Chinwalla A."/>
            <person name="Mardis E.R."/>
            <person name="Wilson R.K."/>
        </authorList>
    </citation>
    <scope>NUCLEOTIDE SEQUENCE [LARGE SCALE GENOMIC DNA]</scope>
    <source>
        <strain evidence="1">DSM 14600</strain>
    </source>
</reference>
<protein>
    <submittedName>
        <fullName evidence="1">ABC transporter, solute-binding protein</fullName>
    </submittedName>
</protein>
<dbReference type="PANTHER" id="PTHR43649">
    <property type="entry name" value="ARABINOSE-BINDING PROTEIN-RELATED"/>
    <property type="match status" value="1"/>
</dbReference>
<dbReference type="AlphaFoldDB" id="C4GDD7"/>
<comment type="caution">
    <text evidence="1">The sequence shown here is derived from an EMBL/GenBank/DDBJ whole genome shotgun (WGS) entry which is preliminary data.</text>
</comment>
<dbReference type="PROSITE" id="PS51257">
    <property type="entry name" value="PROKAR_LIPOPROTEIN"/>
    <property type="match status" value="1"/>
</dbReference>
<dbReference type="SUPFAM" id="SSF53850">
    <property type="entry name" value="Periplasmic binding protein-like II"/>
    <property type="match status" value="1"/>
</dbReference>
<dbReference type="InterPro" id="IPR006059">
    <property type="entry name" value="SBP"/>
</dbReference>
<keyword evidence="2" id="KW-1185">Reference proteome</keyword>
<gene>
    <name evidence="1" type="ORF">GCWU000342_02110</name>
</gene>
<dbReference type="EMBL" id="ACIP02000007">
    <property type="protein sequence ID" value="EEP27416.1"/>
    <property type="molecule type" value="Genomic_DNA"/>
</dbReference>
<dbReference type="Gene3D" id="3.40.190.10">
    <property type="entry name" value="Periplasmic binding protein-like II"/>
    <property type="match status" value="2"/>
</dbReference>
<dbReference type="HOGENOM" id="CLU_031285_12_0_9"/>
<accession>C4GDD7</accession>
<organism evidence="1 2">
    <name type="scientific">Shuttleworthella satelles DSM 14600</name>
    <dbReference type="NCBI Taxonomy" id="626523"/>
    <lineage>
        <taxon>Bacteria</taxon>
        <taxon>Bacillati</taxon>
        <taxon>Bacillota</taxon>
        <taxon>Clostridia</taxon>
        <taxon>Lachnospirales</taxon>
        <taxon>Lachnospiraceae</taxon>
        <taxon>Shuttleworthella</taxon>
    </lineage>
</organism>
<name>C4GDD7_9FIRM</name>
<dbReference type="Proteomes" id="UP000003494">
    <property type="component" value="Unassembled WGS sequence"/>
</dbReference>
<evidence type="ECO:0000313" key="2">
    <source>
        <dbReference type="Proteomes" id="UP000003494"/>
    </source>
</evidence>
<dbReference type="eggNOG" id="COG1653">
    <property type="taxonomic scope" value="Bacteria"/>
</dbReference>
<sequence length="442" mass="49115">MKKEERMLRRKLRKIGAMGLAATMLLSGCGGSKGGNSQKKTDESGMREIHYFASRAASDDTMVALQEVTEAYNKQGGKIKLVVDSNADRSSYDQKLHTMIAGGQMPDMFDLDATPYAKELGEQGKLTDMDAFLDEIKEKDSYIPLALNYGRTTDGKLYTLPLEFSTEMIWYNTDMFKEAGVTPPKTLDEMLEACKTLKAKGYTPFGIGGGDGWPLLRLLATYPFRMSGNDYLQKLAAGQAKMSDPEGKAASEFMAQIGQYFQPGFSTTDVATGLNLFLSGKCAMYPTGTWELNYFTDAKRPKDLNVDYFYMPTIKDAKTQSNEYWAFGGIGLSVNPNAFDQEYKDYLTYVVKNYSSAYFAHQHLAPQKVNADDKSKFDPLFLKVMEDTQKIGETSARPWDVVLKEDVVATINSNLPGLCMGEETPEAFEKAVDESLAENTGK</sequence>